<organism evidence="7 8">
    <name type="scientific">Tetrabaena socialis</name>
    <dbReference type="NCBI Taxonomy" id="47790"/>
    <lineage>
        <taxon>Eukaryota</taxon>
        <taxon>Viridiplantae</taxon>
        <taxon>Chlorophyta</taxon>
        <taxon>core chlorophytes</taxon>
        <taxon>Chlorophyceae</taxon>
        <taxon>CS clade</taxon>
        <taxon>Chlamydomonadales</taxon>
        <taxon>Tetrabaenaceae</taxon>
        <taxon>Tetrabaena</taxon>
    </lineage>
</organism>
<feature type="non-terminal residue" evidence="7">
    <location>
        <position position="269"/>
    </location>
</feature>
<feature type="binding site" evidence="4">
    <location>
        <begin position="126"/>
        <end position="133"/>
    </location>
    <ligand>
        <name>ATP</name>
        <dbReference type="ChEBI" id="CHEBI:30616"/>
    </ligand>
</feature>
<dbReference type="GO" id="GO:0003777">
    <property type="term" value="F:microtubule motor activity"/>
    <property type="evidence" value="ECO:0007669"/>
    <property type="project" value="InterPro"/>
</dbReference>
<evidence type="ECO:0000256" key="1">
    <source>
        <dbReference type="ARBA" id="ARBA00022701"/>
    </source>
</evidence>
<keyword evidence="3 4" id="KW-0505">Motor protein</keyword>
<dbReference type="PANTHER" id="PTHR47968">
    <property type="entry name" value="CENTROMERE PROTEIN E"/>
    <property type="match status" value="1"/>
</dbReference>
<dbReference type="InterPro" id="IPR027417">
    <property type="entry name" value="P-loop_NTPase"/>
</dbReference>
<dbReference type="InterPro" id="IPR036961">
    <property type="entry name" value="Kinesin_motor_dom_sf"/>
</dbReference>
<dbReference type="GO" id="GO:0007018">
    <property type="term" value="P:microtubule-based movement"/>
    <property type="evidence" value="ECO:0007669"/>
    <property type="project" value="InterPro"/>
</dbReference>
<protein>
    <submittedName>
        <fullName evidence="7">Kinesin-like protein KIF27</fullName>
    </submittedName>
</protein>
<keyword evidence="4" id="KW-0067">ATP-binding</keyword>
<dbReference type="Gene3D" id="3.40.850.10">
    <property type="entry name" value="Kinesin motor domain"/>
    <property type="match status" value="1"/>
</dbReference>
<evidence type="ECO:0000256" key="5">
    <source>
        <dbReference type="SAM" id="MobiDB-lite"/>
    </source>
</evidence>
<dbReference type="InterPro" id="IPR027640">
    <property type="entry name" value="Kinesin-like_fam"/>
</dbReference>
<comment type="caution">
    <text evidence="7">The sequence shown here is derived from an EMBL/GenBank/DDBJ whole genome shotgun (WGS) entry which is preliminary data.</text>
</comment>
<evidence type="ECO:0000256" key="4">
    <source>
        <dbReference type="PROSITE-ProRule" id="PRU00283"/>
    </source>
</evidence>
<reference evidence="7 8" key="1">
    <citation type="journal article" date="2017" name="Mol. Biol. Evol.">
        <title>The 4-celled Tetrabaena socialis nuclear genome reveals the essential components for genetic control of cell number at the origin of multicellularity in the volvocine lineage.</title>
        <authorList>
            <person name="Featherston J."/>
            <person name="Arakaki Y."/>
            <person name="Hanschen E.R."/>
            <person name="Ferris P.J."/>
            <person name="Michod R.E."/>
            <person name="Olson B.J.S.C."/>
            <person name="Nozaki H."/>
            <person name="Durand P.M."/>
        </authorList>
    </citation>
    <scope>NUCLEOTIDE SEQUENCE [LARGE SCALE GENOMIC DNA]</scope>
    <source>
        <strain evidence="7 8">NIES-571</strain>
    </source>
</reference>
<feature type="non-terminal residue" evidence="7">
    <location>
        <position position="1"/>
    </location>
</feature>
<accession>A0A2J8AC29</accession>
<feature type="compositionally biased region" description="Low complexity" evidence="5">
    <location>
        <begin position="15"/>
        <end position="35"/>
    </location>
</feature>
<gene>
    <name evidence="7" type="ORF">TSOC_003249</name>
</gene>
<evidence type="ECO:0000256" key="2">
    <source>
        <dbReference type="ARBA" id="ARBA00023054"/>
    </source>
</evidence>
<feature type="compositionally biased region" description="Polar residues" evidence="5">
    <location>
        <begin position="1"/>
        <end position="10"/>
    </location>
</feature>
<sequence length="269" mass="29910">VVFAESSGSIDVTAEQQHQQQQHQHQHQHQQQQHQPPHEQPPPSSSGGVQVLVRVRPPLPRELMYDSSVDVRPPYDVKVYNDTQEFSGRYNCVFGEDTPQAEVYEKVRDCVPLALAGYNSTVFAYGQTGTGKTYTMMGDDPDMGSAAEGGRGGGPGIIPRAVKELFREAKAKQDTEGAAIQVIVSYMEIYNDRLHDLLQPYKQSSTRDPADVNQRRALLEVREDARGHTYVPNLLCVKVKSYKSVYQLIAKGAGAWGQQRCGLQHDALC</sequence>
<dbReference type="PROSITE" id="PS50067">
    <property type="entry name" value="KINESIN_MOTOR_2"/>
    <property type="match status" value="1"/>
</dbReference>
<dbReference type="PANTHER" id="PTHR47968:SF36">
    <property type="entry name" value="KINESIN HEAVY CHAIN ISOFORM X1"/>
    <property type="match status" value="1"/>
</dbReference>
<keyword evidence="2" id="KW-0175">Coiled coil</keyword>
<name>A0A2J8AC29_9CHLO</name>
<feature type="domain" description="Kinesin motor" evidence="6">
    <location>
        <begin position="48"/>
        <end position="269"/>
    </location>
</feature>
<feature type="region of interest" description="Disordered" evidence="5">
    <location>
        <begin position="1"/>
        <end position="50"/>
    </location>
</feature>
<dbReference type="AlphaFoldDB" id="A0A2J8AC29"/>
<evidence type="ECO:0000259" key="6">
    <source>
        <dbReference type="PROSITE" id="PS50067"/>
    </source>
</evidence>
<dbReference type="Proteomes" id="UP000236333">
    <property type="component" value="Unassembled WGS sequence"/>
</dbReference>
<dbReference type="SUPFAM" id="SSF52540">
    <property type="entry name" value="P-loop containing nucleoside triphosphate hydrolases"/>
    <property type="match status" value="1"/>
</dbReference>
<comment type="similarity">
    <text evidence="4">Belongs to the TRAFAC class myosin-kinesin ATPase superfamily. Kinesin family.</text>
</comment>
<keyword evidence="8" id="KW-1185">Reference proteome</keyword>
<dbReference type="OrthoDB" id="123929at2759"/>
<dbReference type="EMBL" id="PGGS01000068">
    <property type="protein sequence ID" value="PNH10079.1"/>
    <property type="molecule type" value="Genomic_DNA"/>
</dbReference>
<keyword evidence="1" id="KW-0493">Microtubule</keyword>
<dbReference type="GO" id="GO:0005524">
    <property type="term" value="F:ATP binding"/>
    <property type="evidence" value="ECO:0007669"/>
    <property type="project" value="UniProtKB-UniRule"/>
</dbReference>
<dbReference type="SMART" id="SM00129">
    <property type="entry name" value="KISc"/>
    <property type="match status" value="1"/>
</dbReference>
<keyword evidence="4" id="KW-0547">Nucleotide-binding</keyword>
<dbReference type="Pfam" id="PF00225">
    <property type="entry name" value="Kinesin"/>
    <property type="match status" value="1"/>
</dbReference>
<evidence type="ECO:0000256" key="3">
    <source>
        <dbReference type="ARBA" id="ARBA00023175"/>
    </source>
</evidence>
<proteinExistence type="inferred from homology"/>
<dbReference type="GO" id="GO:0008017">
    <property type="term" value="F:microtubule binding"/>
    <property type="evidence" value="ECO:0007669"/>
    <property type="project" value="InterPro"/>
</dbReference>
<evidence type="ECO:0000313" key="7">
    <source>
        <dbReference type="EMBL" id="PNH10079.1"/>
    </source>
</evidence>
<dbReference type="GO" id="GO:0005874">
    <property type="term" value="C:microtubule"/>
    <property type="evidence" value="ECO:0007669"/>
    <property type="project" value="UniProtKB-KW"/>
</dbReference>
<evidence type="ECO:0000313" key="8">
    <source>
        <dbReference type="Proteomes" id="UP000236333"/>
    </source>
</evidence>
<dbReference type="InterPro" id="IPR001752">
    <property type="entry name" value="Kinesin_motor_dom"/>
</dbReference>